<evidence type="ECO:0000256" key="1">
    <source>
        <dbReference type="SAM" id="MobiDB-lite"/>
    </source>
</evidence>
<reference evidence="3 4" key="1">
    <citation type="submission" date="2020-08" db="EMBL/GenBank/DDBJ databases">
        <title>Novel species isolated from subtropical streams in China.</title>
        <authorList>
            <person name="Lu H."/>
        </authorList>
    </citation>
    <scope>NUCLEOTIDE SEQUENCE [LARGE SCALE GENOMIC DNA]</scope>
    <source>
        <strain evidence="3 4">LX15W</strain>
    </source>
</reference>
<dbReference type="EMBL" id="JACOGA010000020">
    <property type="protein sequence ID" value="MBC3875611.1"/>
    <property type="molecule type" value="Genomic_DNA"/>
</dbReference>
<organism evidence="3 4">
    <name type="scientific">Undibacterium flavidum</name>
    <dbReference type="NCBI Taxonomy" id="2762297"/>
    <lineage>
        <taxon>Bacteria</taxon>
        <taxon>Pseudomonadati</taxon>
        <taxon>Pseudomonadota</taxon>
        <taxon>Betaproteobacteria</taxon>
        <taxon>Burkholderiales</taxon>
        <taxon>Oxalobacteraceae</taxon>
        <taxon>Undibacterium</taxon>
    </lineage>
</organism>
<accession>A0ABR6YGC7</accession>
<keyword evidence="2" id="KW-0812">Transmembrane</keyword>
<feature type="region of interest" description="Disordered" evidence="1">
    <location>
        <begin position="1"/>
        <end position="21"/>
    </location>
</feature>
<gene>
    <name evidence="3" type="ORF">H8K55_18620</name>
</gene>
<keyword evidence="4" id="KW-1185">Reference proteome</keyword>
<evidence type="ECO:0000313" key="3">
    <source>
        <dbReference type="EMBL" id="MBC3875611.1"/>
    </source>
</evidence>
<proteinExistence type="predicted"/>
<dbReference type="Proteomes" id="UP000624279">
    <property type="component" value="Unassembled WGS sequence"/>
</dbReference>
<keyword evidence="2" id="KW-0472">Membrane</keyword>
<protein>
    <submittedName>
        <fullName evidence="3">Uncharacterized protein</fullName>
    </submittedName>
</protein>
<dbReference type="RefSeq" id="WP_186943571.1">
    <property type="nucleotide sequence ID" value="NZ_JACOGA010000020.1"/>
</dbReference>
<sequence length="49" mass="5264">MTKEDQVSDDKTPSADDGSPKFGRLLLVLLFAVAVIVAITFATEAYYGV</sequence>
<name>A0ABR6YGC7_9BURK</name>
<keyword evidence="2" id="KW-1133">Transmembrane helix</keyword>
<evidence type="ECO:0000313" key="4">
    <source>
        <dbReference type="Proteomes" id="UP000624279"/>
    </source>
</evidence>
<feature type="compositionally biased region" description="Basic and acidic residues" evidence="1">
    <location>
        <begin position="1"/>
        <end position="14"/>
    </location>
</feature>
<evidence type="ECO:0000256" key="2">
    <source>
        <dbReference type="SAM" id="Phobius"/>
    </source>
</evidence>
<comment type="caution">
    <text evidence="3">The sequence shown here is derived from an EMBL/GenBank/DDBJ whole genome shotgun (WGS) entry which is preliminary data.</text>
</comment>
<feature type="transmembrane region" description="Helical" evidence="2">
    <location>
        <begin position="25"/>
        <end position="47"/>
    </location>
</feature>